<proteinExistence type="predicted"/>
<dbReference type="AlphaFoldDB" id="A0A9X2JFC6"/>
<dbReference type="RefSeq" id="WP_252851266.1">
    <property type="nucleotide sequence ID" value="NZ_JAMXLR010000020.1"/>
</dbReference>
<keyword evidence="1" id="KW-1133">Transmembrane helix</keyword>
<reference evidence="3" key="1">
    <citation type="submission" date="2022-06" db="EMBL/GenBank/DDBJ databases">
        <title>Aeoliella straminimaris, a novel planctomycete from sediments.</title>
        <authorList>
            <person name="Vitorino I.R."/>
            <person name="Lage O.M."/>
        </authorList>
    </citation>
    <scope>NUCLEOTIDE SEQUENCE</scope>
    <source>
        <strain evidence="3">ICT_H6.2</strain>
    </source>
</reference>
<accession>A0A9X2JFC6</accession>
<keyword evidence="1" id="KW-0812">Transmembrane</keyword>
<name>A0A9X2JFC6_9BACT</name>
<gene>
    <name evidence="3" type="ORF">NG895_04555</name>
</gene>
<keyword evidence="2" id="KW-0732">Signal</keyword>
<feature type="signal peptide" evidence="2">
    <location>
        <begin position="1"/>
        <end position="22"/>
    </location>
</feature>
<feature type="transmembrane region" description="Helical" evidence="1">
    <location>
        <begin position="364"/>
        <end position="384"/>
    </location>
</feature>
<dbReference type="Proteomes" id="UP001155241">
    <property type="component" value="Unassembled WGS sequence"/>
</dbReference>
<protein>
    <submittedName>
        <fullName evidence="3">Uncharacterized protein</fullName>
    </submittedName>
</protein>
<comment type="caution">
    <text evidence="3">The sequence shown here is derived from an EMBL/GenBank/DDBJ whole genome shotgun (WGS) entry which is preliminary data.</text>
</comment>
<evidence type="ECO:0000256" key="2">
    <source>
        <dbReference type="SAM" id="SignalP"/>
    </source>
</evidence>
<keyword evidence="4" id="KW-1185">Reference proteome</keyword>
<feature type="chain" id="PRO_5040717705" evidence="2">
    <location>
        <begin position="23"/>
        <end position="392"/>
    </location>
</feature>
<evidence type="ECO:0000256" key="1">
    <source>
        <dbReference type="SAM" id="Phobius"/>
    </source>
</evidence>
<evidence type="ECO:0000313" key="3">
    <source>
        <dbReference type="EMBL" id="MCO6043167.1"/>
    </source>
</evidence>
<evidence type="ECO:0000313" key="4">
    <source>
        <dbReference type="Proteomes" id="UP001155241"/>
    </source>
</evidence>
<organism evidence="3 4">
    <name type="scientific">Aeoliella straminimaris</name>
    <dbReference type="NCBI Taxonomy" id="2954799"/>
    <lineage>
        <taxon>Bacteria</taxon>
        <taxon>Pseudomonadati</taxon>
        <taxon>Planctomycetota</taxon>
        <taxon>Planctomycetia</taxon>
        <taxon>Pirellulales</taxon>
        <taxon>Lacipirellulaceae</taxon>
        <taxon>Aeoliella</taxon>
    </lineage>
</organism>
<dbReference type="EMBL" id="JAMXLR010000020">
    <property type="protein sequence ID" value="MCO6043167.1"/>
    <property type="molecule type" value="Genomic_DNA"/>
</dbReference>
<keyword evidence="1" id="KW-0472">Membrane</keyword>
<sequence length="392" mass="43536">MHKKQGTAVVAALILTAGSTAAAVAQESEMDPASLAQKITAARRDATSGLIEYRRVKTVMEGREASQPVVFRHVVFAFDGEKRYLLARHLPGSAVRQRFAEDAQTDDSSSSGPGFVKTQLVYDGEEFCHVVNDQMVSIYSADTVKQKRKGTAFDPYYLKLMGWRISDPIAPSEANKAVASVFLPAVLTEPESNYAARTDQLDGHPCLVVEGSFSTPFGDRVHDKLWLSPEHDFLPLRREYMDSQGHLLASVVAEQPTRFAGDLWLPQVITNNNYTSSEEDPQTLKSQEVLELVDANFGEMDPELFSIQLPKPAIVTDYRTTRKEHSTYARHADGETSNMDSPVEYVADKLVQRIDKASSSTGRWAHLWLVLTIGFAITGLLLAWHRVAQHRA</sequence>